<gene>
    <name evidence="1" type="ORF">ETU37_12445</name>
</gene>
<proteinExistence type="predicted"/>
<name>A0A4Q5IYZ5_9ACTN</name>
<reference evidence="1 2" key="1">
    <citation type="submission" date="2019-01" db="EMBL/GenBank/DDBJ databases">
        <title>Nocardioides guangzhouensis sp. nov., an actinobacterium isolated from soil.</title>
        <authorList>
            <person name="Fu Y."/>
            <person name="Cai Y."/>
            <person name="Lin Z."/>
            <person name="Chen P."/>
        </authorList>
    </citation>
    <scope>NUCLEOTIDE SEQUENCE [LARGE SCALE GENOMIC DNA]</scope>
    <source>
        <strain evidence="1 2">NBRC 105384</strain>
    </source>
</reference>
<keyword evidence="2" id="KW-1185">Reference proteome</keyword>
<comment type="caution">
    <text evidence="1">The sequence shown here is derived from an EMBL/GenBank/DDBJ whole genome shotgun (WGS) entry which is preliminary data.</text>
</comment>
<evidence type="ECO:0000313" key="1">
    <source>
        <dbReference type="EMBL" id="RYU11390.1"/>
    </source>
</evidence>
<protein>
    <submittedName>
        <fullName evidence="1">Uncharacterized protein</fullName>
    </submittedName>
</protein>
<sequence length="134" mass="14384">MASPRFGTHRVLVAVLVGVGLLIALSFPFALAYDNSIDKQRSGYNDASTLARMQNVLVEEDKQPVAFESGPGEPVQIGDETFRASAGNHVVSQVKPDGICIRVHNVDPEIRSWTYDSADGDRPFDDLPGGACGP</sequence>
<dbReference type="RefSeq" id="WP_129987665.1">
    <property type="nucleotide sequence ID" value="NZ_SDPU01000023.1"/>
</dbReference>
<organism evidence="1 2">
    <name type="scientific">Nocardioides iriomotensis</name>
    <dbReference type="NCBI Taxonomy" id="715784"/>
    <lineage>
        <taxon>Bacteria</taxon>
        <taxon>Bacillati</taxon>
        <taxon>Actinomycetota</taxon>
        <taxon>Actinomycetes</taxon>
        <taxon>Propionibacteriales</taxon>
        <taxon>Nocardioidaceae</taxon>
        <taxon>Nocardioides</taxon>
    </lineage>
</organism>
<dbReference type="Proteomes" id="UP000291189">
    <property type="component" value="Unassembled WGS sequence"/>
</dbReference>
<accession>A0A4Q5IYZ5</accession>
<dbReference type="AlphaFoldDB" id="A0A4Q5IYZ5"/>
<evidence type="ECO:0000313" key="2">
    <source>
        <dbReference type="Proteomes" id="UP000291189"/>
    </source>
</evidence>
<dbReference type="EMBL" id="SDPU01000023">
    <property type="protein sequence ID" value="RYU11390.1"/>
    <property type="molecule type" value="Genomic_DNA"/>
</dbReference>